<dbReference type="GO" id="GO:0005681">
    <property type="term" value="C:spliceosomal complex"/>
    <property type="evidence" value="ECO:0007669"/>
    <property type="project" value="UniProtKB-KW"/>
</dbReference>
<keyword evidence="4 7" id="KW-0747">Spliceosome</keyword>
<evidence type="ECO:0000256" key="5">
    <source>
        <dbReference type="ARBA" id="ARBA00023187"/>
    </source>
</evidence>
<dbReference type="Pfam" id="PF03371">
    <property type="entry name" value="PRP38"/>
    <property type="match status" value="1"/>
</dbReference>
<organism evidence="9 10">
    <name type="scientific">Rhodosorus marinus</name>
    <dbReference type="NCBI Taxonomy" id="101924"/>
    <lineage>
        <taxon>Eukaryota</taxon>
        <taxon>Rhodophyta</taxon>
        <taxon>Stylonematophyceae</taxon>
        <taxon>Stylonematales</taxon>
        <taxon>Stylonemataceae</taxon>
        <taxon>Rhodosorus</taxon>
    </lineage>
</organism>
<keyword evidence="6 7" id="KW-0539">Nucleus</keyword>
<comment type="function">
    <text evidence="7">Required for pre-mRNA splicing.</text>
</comment>
<proteinExistence type="inferred from homology"/>
<evidence type="ECO:0000256" key="7">
    <source>
        <dbReference type="RuleBase" id="RU367025"/>
    </source>
</evidence>
<reference evidence="9 10" key="1">
    <citation type="journal article" date="2023" name="Nat. Commun.">
        <title>Origin of minicircular mitochondrial genomes in red algae.</title>
        <authorList>
            <person name="Lee Y."/>
            <person name="Cho C.H."/>
            <person name="Lee Y.M."/>
            <person name="Park S.I."/>
            <person name="Yang J.H."/>
            <person name="West J.A."/>
            <person name="Bhattacharya D."/>
            <person name="Yoon H.S."/>
        </authorList>
    </citation>
    <scope>NUCLEOTIDE SEQUENCE [LARGE SCALE GENOMIC DNA]</scope>
    <source>
        <strain evidence="9 10">CCMP1338</strain>
        <tissue evidence="9">Whole cell</tissue>
    </source>
</reference>
<comment type="subcellular location">
    <subcellularLocation>
        <location evidence="1 7">Nucleus</location>
    </subcellularLocation>
</comment>
<keyword evidence="10" id="KW-1185">Reference proteome</keyword>
<sequence>MANTTDPLAIRAHGTDPQFLIEKITREKIYSSTFWKEECFGLNASTLIDKAVKLQYACGLHGTFRLPSPFLCLALKMLQLSPERDITLEFINQEQFKYVRILGAFYLRLVGNSVEVFRHLEPLYEDFRKIRVRNYDGFEIKHVDEIVEKLLWDEDLFDTKLPRLANRTTLISTRQLPKRVSPLSDELEELMKEEEIKMKASAEKSEAEKGEANMNGREDVQAAETTRRQKTSKDSEPETGEQPHSKTLEERQGRGRENERDRHRGRERDRDKDGSIGTDIVGGVGIDQEAVIENDDPGHGVAAGEETGRDHPAESDEGIVPDPGVEGEVIGPGPEIEVAATTDARGITIPELRTDAANPSPPMRMLELVPSQLLKAA</sequence>
<dbReference type="Proteomes" id="UP001157974">
    <property type="component" value="Unassembled WGS sequence"/>
</dbReference>
<gene>
    <name evidence="9" type="ORF">NDN08_000537</name>
</gene>
<evidence type="ECO:0000256" key="8">
    <source>
        <dbReference type="SAM" id="MobiDB-lite"/>
    </source>
</evidence>
<evidence type="ECO:0000256" key="2">
    <source>
        <dbReference type="ARBA" id="ARBA00006164"/>
    </source>
</evidence>
<comment type="caution">
    <text evidence="9">The sequence shown here is derived from an EMBL/GenBank/DDBJ whole genome shotgun (WGS) entry which is preliminary data.</text>
</comment>
<dbReference type="InterPro" id="IPR005037">
    <property type="entry name" value="PRP38"/>
</dbReference>
<keyword evidence="5 7" id="KW-0508">mRNA splicing</keyword>
<comment type="similarity">
    <text evidence="2 7">Belongs to the PRP38 family.</text>
</comment>
<evidence type="ECO:0000256" key="1">
    <source>
        <dbReference type="ARBA" id="ARBA00004123"/>
    </source>
</evidence>
<evidence type="ECO:0000313" key="10">
    <source>
        <dbReference type="Proteomes" id="UP001157974"/>
    </source>
</evidence>
<dbReference type="PANTHER" id="PTHR23142">
    <property type="entry name" value="PRE-MRNA-SPLICING FACTOR 38A-RELATED"/>
    <property type="match status" value="1"/>
</dbReference>
<accession>A0AAV8URV0</accession>
<dbReference type="AlphaFoldDB" id="A0AAV8URV0"/>
<dbReference type="EMBL" id="JAMWBK010000006">
    <property type="protein sequence ID" value="KAJ8904007.1"/>
    <property type="molecule type" value="Genomic_DNA"/>
</dbReference>
<keyword evidence="3 7" id="KW-0507">mRNA processing</keyword>
<protein>
    <recommendedName>
        <fullName evidence="7">Pre-mRNA-splicing factor 38</fullName>
    </recommendedName>
</protein>
<evidence type="ECO:0000256" key="6">
    <source>
        <dbReference type="ARBA" id="ARBA00023242"/>
    </source>
</evidence>
<evidence type="ECO:0000256" key="3">
    <source>
        <dbReference type="ARBA" id="ARBA00022664"/>
    </source>
</evidence>
<evidence type="ECO:0000256" key="4">
    <source>
        <dbReference type="ARBA" id="ARBA00022728"/>
    </source>
</evidence>
<feature type="compositionally biased region" description="Basic and acidic residues" evidence="8">
    <location>
        <begin position="200"/>
        <end position="274"/>
    </location>
</feature>
<dbReference type="GO" id="GO:0000398">
    <property type="term" value="P:mRNA splicing, via spliceosome"/>
    <property type="evidence" value="ECO:0007669"/>
    <property type="project" value="UniProtKB-UniRule"/>
</dbReference>
<name>A0AAV8URV0_9RHOD</name>
<feature type="region of interest" description="Disordered" evidence="8">
    <location>
        <begin position="200"/>
        <end position="331"/>
    </location>
</feature>
<feature type="compositionally biased region" description="Low complexity" evidence="8">
    <location>
        <begin position="320"/>
        <end position="331"/>
    </location>
</feature>
<evidence type="ECO:0000313" key="9">
    <source>
        <dbReference type="EMBL" id="KAJ8904007.1"/>
    </source>
</evidence>